<dbReference type="CDD" id="cd07067">
    <property type="entry name" value="HP_PGM_like"/>
    <property type="match status" value="1"/>
</dbReference>
<dbReference type="OrthoDB" id="496981at2759"/>
<sequence length="357" mass="40108">MGMMSVLAGMVITVLPLVSVVALWIASLYDQRFANIVYKLHLLRIGLSHMIFSQDKRWPRQADAAGILDTVDSTKQIIFVRHGESRWNEVFNKGFGPSFPGRLFRALRDEFLQATTLDSTFLDSPLSEEGTMQAAGLAKFVESSDEGIGAVLKGLEGESVLVSSNLRRALSTATIGFWSRLQRTQEKIHILSCLQEVSVNVDCVALAKPQGYPELSDEELHGINMKKMTWTPERFFNGLENDGDKPVSSRGIHRVKDFAAWCFEHDEPTVIAAGHSLYARHFFNTFLPLSSTNIARTNKMKNCAVVAFTLERGKLKNGKTWYRIQEDSVDPLYLGFEDKGKKVKKRKSSKRESAKNE</sequence>
<evidence type="ECO:0000313" key="2">
    <source>
        <dbReference type="Proteomes" id="UP000241890"/>
    </source>
</evidence>
<dbReference type="EMBL" id="BEYU01000038">
    <property type="protein sequence ID" value="GBG28009.1"/>
    <property type="molecule type" value="Genomic_DNA"/>
</dbReference>
<dbReference type="InParanoid" id="A0A2R5GCD2"/>
<dbReference type="GO" id="GO:0016791">
    <property type="term" value="F:phosphatase activity"/>
    <property type="evidence" value="ECO:0007669"/>
    <property type="project" value="TreeGrafter"/>
</dbReference>
<organism evidence="1 2">
    <name type="scientific">Hondaea fermentalgiana</name>
    <dbReference type="NCBI Taxonomy" id="2315210"/>
    <lineage>
        <taxon>Eukaryota</taxon>
        <taxon>Sar</taxon>
        <taxon>Stramenopiles</taxon>
        <taxon>Bigyra</taxon>
        <taxon>Labyrinthulomycetes</taxon>
        <taxon>Thraustochytrida</taxon>
        <taxon>Thraustochytriidae</taxon>
        <taxon>Hondaea</taxon>
    </lineage>
</organism>
<dbReference type="Proteomes" id="UP000241890">
    <property type="component" value="Unassembled WGS sequence"/>
</dbReference>
<dbReference type="InterPro" id="IPR013078">
    <property type="entry name" value="His_Pase_superF_clade-1"/>
</dbReference>
<dbReference type="SUPFAM" id="SSF53254">
    <property type="entry name" value="Phosphoglycerate mutase-like"/>
    <property type="match status" value="1"/>
</dbReference>
<dbReference type="InterPro" id="IPR029033">
    <property type="entry name" value="His_PPase_superfam"/>
</dbReference>
<dbReference type="Gene3D" id="3.40.50.1240">
    <property type="entry name" value="Phosphoglycerate mutase-like"/>
    <property type="match status" value="1"/>
</dbReference>
<dbReference type="PANTHER" id="PTHR48100:SF33">
    <property type="entry name" value="PEPTIDASE S54 RHOMBOID DOMAIN-CONTAINING PROTEIN"/>
    <property type="match status" value="1"/>
</dbReference>
<keyword evidence="2" id="KW-1185">Reference proteome</keyword>
<dbReference type="InterPro" id="IPR050275">
    <property type="entry name" value="PGM_Phosphatase"/>
</dbReference>
<reference evidence="1 2" key="1">
    <citation type="submission" date="2017-12" db="EMBL/GenBank/DDBJ databases">
        <title>Sequencing, de novo assembly and annotation of complete genome of a new Thraustochytrid species, strain FCC1311.</title>
        <authorList>
            <person name="Sedici K."/>
            <person name="Godart F."/>
            <person name="Aiese Cigliano R."/>
            <person name="Sanseverino W."/>
            <person name="Barakat M."/>
            <person name="Ortet P."/>
            <person name="Marechal E."/>
            <person name="Cagnac O."/>
            <person name="Amato A."/>
        </authorList>
    </citation>
    <scope>NUCLEOTIDE SEQUENCE [LARGE SCALE GENOMIC DNA]</scope>
</reference>
<dbReference type="AlphaFoldDB" id="A0A2R5GCD2"/>
<gene>
    <name evidence="1" type="ORF">FCC1311_042322</name>
</gene>
<proteinExistence type="predicted"/>
<name>A0A2R5GCD2_9STRA</name>
<dbReference type="PANTHER" id="PTHR48100">
    <property type="entry name" value="BROAD-SPECIFICITY PHOSPHATASE YOR283W-RELATED"/>
    <property type="match status" value="1"/>
</dbReference>
<accession>A0A2R5GCD2</accession>
<evidence type="ECO:0000313" key="1">
    <source>
        <dbReference type="EMBL" id="GBG28009.1"/>
    </source>
</evidence>
<dbReference type="GO" id="GO:0005829">
    <property type="term" value="C:cytosol"/>
    <property type="evidence" value="ECO:0007669"/>
    <property type="project" value="TreeGrafter"/>
</dbReference>
<dbReference type="Pfam" id="PF00300">
    <property type="entry name" value="His_Phos_1"/>
    <property type="match status" value="1"/>
</dbReference>
<protein>
    <submittedName>
        <fullName evidence="1">Uncharacterized protein</fullName>
    </submittedName>
</protein>
<comment type="caution">
    <text evidence="1">The sequence shown here is derived from an EMBL/GenBank/DDBJ whole genome shotgun (WGS) entry which is preliminary data.</text>
</comment>